<dbReference type="AlphaFoldDB" id="A0A2P5BNN2"/>
<keyword evidence="3" id="KW-1185">Reference proteome</keyword>
<proteinExistence type="predicted"/>
<organism evidence="2 3">
    <name type="scientific">Parasponia andersonii</name>
    <name type="common">Sponia andersonii</name>
    <dbReference type="NCBI Taxonomy" id="3476"/>
    <lineage>
        <taxon>Eukaryota</taxon>
        <taxon>Viridiplantae</taxon>
        <taxon>Streptophyta</taxon>
        <taxon>Embryophyta</taxon>
        <taxon>Tracheophyta</taxon>
        <taxon>Spermatophyta</taxon>
        <taxon>Magnoliopsida</taxon>
        <taxon>eudicotyledons</taxon>
        <taxon>Gunneridae</taxon>
        <taxon>Pentapetalae</taxon>
        <taxon>rosids</taxon>
        <taxon>fabids</taxon>
        <taxon>Rosales</taxon>
        <taxon>Cannabaceae</taxon>
        <taxon>Parasponia</taxon>
    </lineage>
</organism>
<comment type="caution">
    <text evidence="2">The sequence shown here is derived from an EMBL/GenBank/DDBJ whole genome shotgun (WGS) entry which is preliminary data.</text>
</comment>
<evidence type="ECO:0000313" key="3">
    <source>
        <dbReference type="Proteomes" id="UP000237105"/>
    </source>
</evidence>
<feature type="region of interest" description="Disordered" evidence="1">
    <location>
        <begin position="152"/>
        <end position="183"/>
    </location>
</feature>
<dbReference type="Proteomes" id="UP000237105">
    <property type="component" value="Unassembled WGS sequence"/>
</dbReference>
<name>A0A2P5BNN2_PARAD</name>
<evidence type="ECO:0000256" key="1">
    <source>
        <dbReference type="SAM" id="MobiDB-lite"/>
    </source>
</evidence>
<protein>
    <submittedName>
        <fullName evidence="2">Uncharacterized protein</fullName>
    </submittedName>
</protein>
<feature type="compositionally biased region" description="Polar residues" evidence="1">
    <location>
        <begin position="153"/>
        <end position="166"/>
    </location>
</feature>
<sequence>MMLSGRRRKTFVLSKFMVLVERTQSNMKGGLERRGWPPAKTLRCLSPIFTPEIDLEIVNLLVLNLRTEYLFSQDFLQRSRAEITVIPLYRCSLVFAVPYSSSLLGARFGQITILSGRLAPCAHLLKIALNALSGSGAVSHFPSYSGGRPLGLSTPSCRSKNQTGPSPSRVWDGLGPNLRQPNG</sequence>
<evidence type="ECO:0000313" key="2">
    <source>
        <dbReference type="EMBL" id="PON50417.1"/>
    </source>
</evidence>
<gene>
    <name evidence="2" type="ORF">PanWU01x14_222820</name>
</gene>
<accession>A0A2P5BNN2</accession>
<dbReference type="EMBL" id="JXTB01000245">
    <property type="protein sequence ID" value="PON50417.1"/>
    <property type="molecule type" value="Genomic_DNA"/>
</dbReference>
<reference evidence="3" key="1">
    <citation type="submission" date="2016-06" db="EMBL/GenBank/DDBJ databases">
        <title>Parallel loss of symbiosis genes in relatives of nitrogen-fixing non-legume Parasponia.</title>
        <authorList>
            <person name="Van Velzen R."/>
            <person name="Holmer R."/>
            <person name="Bu F."/>
            <person name="Rutten L."/>
            <person name="Van Zeijl A."/>
            <person name="Liu W."/>
            <person name="Santuari L."/>
            <person name="Cao Q."/>
            <person name="Sharma T."/>
            <person name="Shen D."/>
            <person name="Roswanjaya Y."/>
            <person name="Wardhani T."/>
            <person name="Kalhor M.S."/>
            <person name="Jansen J."/>
            <person name="Van den Hoogen J."/>
            <person name="Gungor B."/>
            <person name="Hartog M."/>
            <person name="Hontelez J."/>
            <person name="Verver J."/>
            <person name="Yang W.-C."/>
            <person name="Schijlen E."/>
            <person name="Repin R."/>
            <person name="Schilthuizen M."/>
            <person name="Schranz E."/>
            <person name="Heidstra R."/>
            <person name="Miyata K."/>
            <person name="Fedorova E."/>
            <person name="Kohlen W."/>
            <person name="Bisseling T."/>
            <person name="Smit S."/>
            <person name="Geurts R."/>
        </authorList>
    </citation>
    <scope>NUCLEOTIDE SEQUENCE [LARGE SCALE GENOMIC DNA]</scope>
    <source>
        <strain evidence="3">cv. WU1-14</strain>
    </source>
</reference>